<reference evidence="3 4" key="1">
    <citation type="submission" date="2019-06" db="EMBL/GenBank/DDBJ databases">
        <authorList>
            <person name="Livingstone P."/>
            <person name="Whitworth D."/>
        </authorList>
    </citation>
    <scope>NUCLEOTIDE SEQUENCE [LARGE SCALE GENOMIC DNA]</scope>
    <source>
        <strain evidence="3 4">AM401</strain>
    </source>
</reference>
<keyword evidence="4" id="KW-1185">Reference proteome</keyword>
<dbReference type="OrthoDB" id="5503335at2"/>
<dbReference type="PROSITE" id="PS51257">
    <property type="entry name" value="PROKAR_LIPOPROTEIN"/>
    <property type="match status" value="1"/>
</dbReference>
<feature type="compositionally biased region" description="Polar residues" evidence="1">
    <location>
        <begin position="516"/>
        <end position="534"/>
    </location>
</feature>
<dbReference type="SUPFAM" id="SSF82171">
    <property type="entry name" value="DPP6 N-terminal domain-like"/>
    <property type="match status" value="1"/>
</dbReference>
<gene>
    <name evidence="3" type="ORF">FJV41_07340</name>
</gene>
<keyword evidence="2" id="KW-0732">Signal</keyword>
<dbReference type="AlphaFoldDB" id="A0A540X5U7"/>
<evidence type="ECO:0000313" key="4">
    <source>
        <dbReference type="Proteomes" id="UP000315369"/>
    </source>
</evidence>
<evidence type="ECO:0000313" key="3">
    <source>
        <dbReference type="EMBL" id="TQF16627.1"/>
    </source>
</evidence>
<evidence type="ECO:0000256" key="2">
    <source>
        <dbReference type="SAM" id="SignalP"/>
    </source>
</evidence>
<feature type="chain" id="PRO_5021989917" description="Lipoprotein" evidence="2">
    <location>
        <begin position="20"/>
        <end position="534"/>
    </location>
</feature>
<dbReference type="Proteomes" id="UP000315369">
    <property type="component" value="Unassembled WGS sequence"/>
</dbReference>
<name>A0A540X5U7_9BACT</name>
<evidence type="ECO:0000256" key="1">
    <source>
        <dbReference type="SAM" id="MobiDB-lite"/>
    </source>
</evidence>
<dbReference type="RefSeq" id="WP_141641695.1">
    <property type="nucleotide sequence ID" value="NZ_VIFM01000020.1"/>
</dbReference>
<evidence type="ECO:0008006" key="5">
    <source>
        <dbReference type="Google" id="ProtNLM"/>
    </source>
</evidence>
<organism evidence="3 4">
    <name type="scientific">Myxococcus llanfairpwllgwyngyllgogerychwyrndrobwllllantysiliogogogochensis</name>
    <dbReference type="NCBI Taxonomy" id="2590453"/>
    <lineage>
        <taxon>Bacteria</taxon>
        <taxon>Pseudomonadati</taxon>
        <taxon>Myxococcota</taxon>
        <taxon>Myxococcia</taxon>
        <taxon>Myxococcales</taxon>
        <taxon>Cystobacterineae</taxon>
        <taxon>Myxococcaceae</taxon>
        <taxon>Myxococcus</taxon>
    </lineage>
</organism>
<accession>A0A540X5U7</accession>
<sequence>MTPRACVLWSLVWLSSACASRGHLPSTPPPPAEYGTPHPFLLQAAAPDGRWLLACQAREDTNKDGTIAVRVGSHGQLGGDEARLYLFREPGAGLAVDDVLAVDSLARHIVLVREGALRLLDTVTGTEQVLAPWTADDVGTNASQPPVRASFSRDGQRLLYLKTEAGKKVAVLRDVARGEERVLDAGPGLLGQARLHENGLWAVFDVVAQDTDEDGTLTWPHQQTSLAPARCRGPVSSASQGERKGDSPVRRFLRVDGGTLIEGRDILQPLGDGLLRTLPHGAIAFEDARGNQQTWVPESCRARLYAVDEPRRLLVVGCKTRDPLGTTLELHGPELHLSLEREVSPYAPVRRSSNEERPRLLPTFVLTSKDTERTYAVFILDMERHTLVPPPIPASTWVHAQGSHALLREDPTGDGGERRRPRLWLWNADTGEKRLVGEASGDFQERAGERVLYMGWLMDLGTGQVLGPVTEAPLAIDTRGGALRYTHAAPAWADPKPEKTVPLGPVKWEPAVNPSVKPTSPPGNTSAAPSPSGP</sequence>
<dbReference type="EMBL" id="VIFM01000020">
    <property type="protein sequence ID" value="TQF16627.1"/>
    <property type="molecule type" value="Genomic_DNA"/>
</dbReference>
<comment type="caution">
    <text evidence="3">The sequence shown here is derived from an EMBL/GenBank/DDBJ whole genome shotgun (WGS) entry which is preliminary data.</text>
</comment>
<feature type="signal peptide" evidence="2">
    <location>
        <begin position="1"/>
        <end position="19"/>
    </location>
</feature>
<feature type="region of interest" description="Disordered" evidence="1">
    <location>
        <begin position="492"/>
        <end position="534"/>
    </location>
</feature>
<proteinExistence type="predicted"/>
<feature type="region of interest" description="Disordered" evidence="1">
    <location>
        <begin position="221"/>
        <end position="246"/>
    </location>
</feature>
<protein>
    <recommendedName>
        <fullName evidence="5">Lipoprotein</fullName>
    </recommendedName>
</protein>